<keyword evidence="3" id="KW-0805">Transcription regulation</keyword>
<dbReference type="GO" id="GO:0005507">
    <property type="term" value="F:copper ion binding"/>
    <property type="evidence" value="ECO:0007669"/>
    <property type="project" value="InterPro"/>
</dbReference>
<dbReference type="GO" id="GO:0003677">
    <property type="term" value="F:DNA binding"/>
    <property type="evidence" value="ECO:0007669"/>
    <property type="project" value="UniProtKB-KW"/>
</dbReference>
<dbReference type="PANTHER" id="PTHR30204:SF94">
    <property type="entry name" value="HEAVY METAL-DEPENDENT TRANSCRIPTIONAL REGULATOR HI_0293-RELATED"/>
    <property type="match status" value="1"/>
</dbReference>
<feature type="coiled-coil region" evidence="6">
    <location>
        <begin position="81"/>
        <end position="111"/>
    </location>
</feature>
<evidence type="ECO:0000256" key="6">
    <source>
        <dbReference type="SAM" id="Coils"/>
    </source>
</evidence>
<evidence type="ECO:0000256" key="2">
    <source>
        <dbReference type="ARBA" id="ARBA00022490"/>
    </source>
</evidence>
<dbReference type="Pfam" id="PF09278">
    <property type="entry name" value="MerR-DNA-bind"/>
    <property type="match status" value="1"/>
</dbReference>
<sequence length="149" mass="16591">MNIGDAAAASGVSAKMIRYYEEVGLIASPERTGAGYRVYSPDDIHMLRFVRRARDLGFSVEQMTSLLALWSDRSRASGDVKRIALAHVSELERKMRELRAMSNALRHLAKTCHGDTQASCPIIEELSSGHEAAPPKPKRSTMRRRSDAY</sequence>
<dbReference type="NCBIfam" id="TIGR02044">
    <property type="entry name" value="CueR"/>
    <property type="match status" value="1"/>
</dbReference>
<comment type="caution">
    <text evidence="9">The sequence shown here is derived from an EMBL/GenBank/DDBJ whole genome shotgun (WGS) entry which is preliminary data.</text>
</comment>
<feature type="region of interest" description="Disordered" evidence="7">
    <location>
        <begin position="126"/>
        <end position="149"/>
    </location>
</feature>
<protein>
    <submittedName>
        <fullName evidence="9">Cu(I)-responsive transcriptional regulator</fullName>
    </submittedName>
</protein>
<accession>A0A1C2DIM1</accession>
<dbReference type="SUPFAM" id="SSF46955">
    <property type="entry name" value="Putative DNA-binding domain"/>
    <property type="match status" value="1"/>
</dbReference>
<evidence type="ECO:0000256" key="7">
    <source>
        <dbReference type="SAM" id="MobiDB-lite"/>
    </source>
</evidence>
<dbReference type="PROSITE" id="PS00552">
    <property type="entry name" value="HTH_MERR_1"/>
    <property type="match status" value="1"/>
</dbReference>
<evidence type="ECO:0000256" key="4">
    <source>
        <dbReference type="ARBA" id="ARBA00023125"/>
    </source>
</evidence>
<dbReference type="PRINTS" id="PR00040">
    <property type="entry name" value="HTHMERR"/>
</dbReference>
<dbReference type="InterPro" id="IPR009061">
    <property type="entry name" value="DNA-bd_dom_put_sf"/>
</dbReference>
<dbReference type="InterPro" id="IPR000551">
    <property type="entry name" value="MerR-type_HTH_dom"/>
</dbReference>
<evidence type="ECO:0000313" key="10">
    <source>
        <dbReference type="Proteomes" id="UP000094412"/>
    </source>
</evidence>
<dbReference type="InterPro" id="IPR047057">
    <property type="entry name" value="MerR_fam"/>
</dbReference>
<dbReference type="OrthoDB" id="9802944at2"/>
<dbReference type="PANTHER" id="PTHR30204">
    <property type="entry name" value="REDOX-CYCLING DRUG-SENSING TRANSCRIPTIONAL ACTIVATOR SOXR"/>
    <property type="match status" value="1"/>
</dbReference>
<dbReference type="PROSITE" id="PS50937">
    <property type="entry name" value="HTH_MERR_2"/>
    <property type="match status" value="1"/>
</dbReference>
<dbReference type="STRING" id="1566387.QV13_18765"/>
<proteinExistence type="predicted"/>
<dbReference type="InterPro" id="IPR011789">
    <property type="entry name" value="CueR"/>
</dbReference>
<dbReference type="RefSeq" id="WP_065998106.1">
    <property type="nucleotide sequence ID" value="NZ_MDEO01000035.1"/>
</dbReference>
<keyword evidence="5" id="KW-0804">Transcription</keyword>
<keyword evidence="4" id="KW-0238">DNA-binding</keyword>
<evidence type="ECO:0000256" key="3">
    <source>
        <dbReference type="ARBA" id="ARBA00023015"/>
    </source>
</evidence>
<keyword evidence="6" id="KW-0175">Coiled coil</keyword>
<dbReference type="Gene3D" id="1.10.1660.10">
    <property type="match status" value="1"/>
</dbReference>
<dbReference type="AlphaFoldDB" id="A0A1C2DIM1"/>
<dbReference type="Pfam" id="PF00376">
    <property type="entry name" value="MerR"/>
    <property type="match status" value="1"/>
</dbReference>
<dbReference type="GO" id="GO:0045893">
    <property type="term" value="P:positive regulation of DNA-templated transcription"/>
    <property type="evidence" value="ECO:0007669"/>
    <property type="project" value="InterPro"/>
</dbReference>
<feature type="domain" description="HTH merR-type" evidence="8">
    <location>
        <begin position="1"/>
        <end position="69"/>
    </location>
</feature>
<keyword evidence="2" id="KW-0963">Cytoplasm</keyword>
<dbReference type="EMBL" id="MDEO01000035">
    <property type="protein sequence ID" value="OCX14505.1"/>
    <property type="molecule type" value="Genomic_DNA"/>
</dbReference>
<organism evidence="9 10">
    <name type="scientific">Mesorhizobium hungaricum</name>
    <dbReference type="NCBI Taxonomy" id="1566387"/>
    <lineage>
        <taxon>Bacteria</taxon>
        <taxon>Pseudomonadati</taxon>
        <taxon>Pseudomonadota</taxon>
        <taxon>Alphaproteobacteria</taxon>
        <taxon>Hyphomicrobiales</taxon>
        <taxon>Phyllobacteriaceae</taxon>
        <taxon>Mesorhizobium</taxon>
    </lineage>
</organism>
<evidence type="ECO:0000256" key="1">
    <source>
        <dbReference type="ARBA" id="ARBA00004496"/>
    </source>
</evidence>
<keyword evidence="10" id="KW-1185">Reference proteome</keyword>
<dbReference type="SMART" id="SM00422">
    <property type="entry name" value="HTH_MERR"/>
    <property type="match status" value="1"/>
</dbReference>
<evidence type="ECO:0000256" key="5">
    <source>
        <dbReference type="ARBA" id="ARBA00023163"/>
    </source>
</evidence>
<gene>
    <name evidence="9" type="ORF">QV13_18765</name>
</gene>
<evidence type="ECO:0000259" key="8">
    <source>
        <dbReference type="PROSITE" id="PS50937"/>
    </source>
</evidence>
<dbReference type="CDD" id="cd01108">
    <property type="entry name" value="HTH_CueR"/>
    <property type="match status" value="1"/>
</dbReference>
<dbReference type="GO" id="GO:0005737">
    <property type="term" value="C:cytoplasm"/>
    <property type="evidence" value="ECO:0007669"/>
    <property type="project" value="UniProtKB-SubCell"/>
</dbReference>
<dbReference type="Proteomes" id="UP000094412">
    <property type="component" value="Unassembled WGS sequence"/>
</dbReference>
<comment type="subcellular location">
    <subcellularLocation>
        <location evidence="1">Cytoplasm</location>
    </subcellularLocation>
</comment>
<dbReference type="GO" id="GO:0003700">
    <property type="term" value="F:DNA-binding transcription factor activity"/>
    <property type="evidence" value="ECO:0007669"/>
    <property type="project" value="InterPro"/>
</dbReference>
<dbReference type="InterPro" id="IPR015358">
    <property type="entry name" value="Tscrpt_reg_MerR_DNA-bd"/>
</dbReference>
<reference evidence="9 10" key="1">
    <citation type="submission" date="2016-08" db="EMBL/GenBank/DDBJ databases">
        <title>Whole genome sequence of Mesorhizobium sp. strain UASWS1009 isolated from industrial sewage.</title>
        <authorList>
            <person name="Crovadore J."/>
            <person name="Calmin G."/>
            <person name="Chablais R."/>
            <person name="Cochard B."/>
            <person name="Lefort F."/>
        </authorList>
    </citation>
    <scope>NUCLEOTIDE SEQUENCE [LARGE SCALE GENOMIC DNA]</scope>
    <source>
        <strain evidence="9 10">UASWS1009</strain>
    </source>
</reference>
<evidence type="ECO:0000313" key="9">
    <source>
        <dbReference type="EMBL" id="OCX14505.1"/>
    </source>
</evidence>
<name>A0A1C2DIM1_9HYPH</name>